<dbReference type="InterPro" id="IPR036412">
    <property type="entry name" value="HAD-like_sf"/>
</dbReference>
<proteinExistence type="predicted"/>
<organism evidence="1 2">
    <name type="scientific">Pseudolactococcus piscium MKFS47</name>
    <dbReference type="NCBI Taxonomy" id="297352"/>
    <lineage>
        <taxon>Bacteria</taxon>
        <taxon>Bacillati</taxon>
        <taxon>Bacillota</taxon>
        <taxon>Bacilli</taxon>
        <taxon>Lactobacillales</taxon>
        <taxon>Streptococcaceae</taxon>
        <taxon>Pseudolactococcus</taxon>
    </lineage>
</organism>
<dbReference type="KEGG" id="lpk:LACPI_1603"/>
<dbReference type="GO" id="GO:0016791">
    <property type="term" value="F:phosphatase activity"/>
    <property type="evidence" value="ECO:0007669"/>
    <property type="project" value="UniProtKB-ARBA"/>
</dbReference>
<dbReference type="Proteomes" id="UP000033166">
    <property type="component" value="Chromosome I"/>
</dbReference>
<dbReference type="NCBIfam" id="TIGR01484">
    <property type="entry name" value="HAD-SF-IIB"/>
    <property type="match status" value="1"/>
</dbReference>
<dbReference type="Pfam" id="PF08282">
    <property type="entry name" value="Hydrolase_3"/>
    <property type="match status" value="1"/>
</dbReference>
<sequence>MRFFWTWQANLVVLNDKSTHQLKLPSLSSIQQVKVYIFCYNESMTKINLLALDLDGTLLTHDKKISDENKAAIKAAQAQGVHVVITTGRPLKAIEHILSELDLLVASEYSITFNGGLVQRNNGEILSQKTFSYEDLVELHEAFEQLNLPFDVISEGKCYETNPKSLYQGFSPFLDFTMGDFDTIPKDIILNKAVSAIDADFLDQQIKKIPASLKSKYEIFKSRDILLEIMPKGVVKSFGLEQLIAILGIEQASVMAMGDEENDITMLSWAGLGIAMKNATAEVKAIADVTAPLTNDEHGVAWAIKTYILED</sequence>
<reference evidence="2" key="1">
    <citation type="submission" date="2015-01" db="EMBL/GenBank/DDBJ databases">
        <authorList>
            <person name="Andreevskaya M."/>
        </authorList>
    </citation>
    <scope>NUCLEOTIDE SEQUENCE [LARGE SCALE GENOMIC DNA]</scope>
    <source>
        <strain evidence="2">MKFS47</strain>
    </source>
</reference>
<dbReference type="PANTHER" id="PTHR10000">
    <property type="entry name" value="PHOSPHOSERINE PHOSPHATASE"/>
    <property type="match status" value="1"/>
</dbReference>
<dbReference type="EMBL" id="LN774769">
    <property type="protein sequence ID" value="CEN28803.1"/>
    <property type="molecule type" value="Genomic_DNA"/>
</dbReference>
<gene>
    <name evidence="1" type="ORF">LACPI_1603</name>
</gene>
<evidence type="ECO:0000313" key="1">
    <source>
        <dbReference type="EMBL" id="CEN28803.1"/>
    </source>
</evidence>
<dbReference type="SFLD" id="SFLDG01140">
    <property type="entry name" value="C2.B:_Phosphomannomutase_and_P"/>
    <property type="match status" value="1"/>
</dbReference>
<protein>
    <submittedName>
        <fullName evidence="1">Haloacid dehalogenase-like hydrolase</fullName>
    </submittedName>
</protein>
<dbReference type="InterPro" id="IPR006379">
    <property type="entry name" value="HAD-SF_hydro_IIB"/>
</dbReference>
<dbReference type="GO" id="GO:0000287">
    <property type="term" value="F:magnesium ion binding"/>
    <property type="evidence" value="ECO:0007669"/>
    <property type="project" value="TreeGrafter"/>
</dbReference>
<dbReference type="InterPro" id="IPR023214">
    <property type="entry name" value="HAD_sf"/>
</dbReference>
<dbReference type="Gene3D" id="3.40.50.1000">
    <property type="entry name" value="HAD superfamily/HAD-like"/>
    <property type="match status" value="1"/>
</dbReference>
<evidence type="ECO:0000313" key="2">
    <source>
        <dbReference type="Proteomes" id="UP000033166"/>
    </source>
</evidence>
<name>A0A0D6DXV8_9LACT</name>
<dbReference type="SUPFAM" id="SSF56784">
    <property type="entry name" value="HAD-like"/>
    <property type="match status" value="1"/>
</dbReference>
<dbReference type="CDD" id="cd07516">
    <property type="entry name" value="HAD_Pase"/>
    <property type="match status" value="1"/>
</dbReference>
<dbReference type="SFLD" id="SFLDS00003">
    <property type="entry name" value="Haloacid_Dehalogenase"/>
    <property type="match status" value="1"/>
</dbReference>
<dbReference type="Gene3D" id="3.30.1240.10">
    <property type="match status" value="1"/>
</dbReference>
<accession>A0A0D6DXV8</accession>
<dbReference type="InterPro" id="IPR000150">
    <property type="entry name" value="Cof"/>
</dbReference>
<dbReference type="STRING" id="1364.LP2241_40038"/>
<dbReference type="NCBIfam" id="TIGR00099">
    <property type="entry name" value="Cof-subfamily"/>
    <property type="match status" value="1"/>
</dbReference>
<keyword evidence="1" id="KW-0378">Hydrolase</keyword>
<dbReference type="AlphaFoldDB" id="A0A0D6DXV8"/>
<dbReference type="PANTHER" id="PTHR10000:SF8">
    <property type="entry name" value="HAD SUPERFAMILY HYDROLASE-LIKE, TYPE 3"/>
    <property type="match status" value="1"/>
</dbReference>
<dbReference type="PROSITE" id="PS01228">
    <property type="entry name" value="COF_1"/>
    <property type="match status" value="1"/>
</dbReference>
<dbReference type="SFLD" id="SFLDG01144">
    <property type="entry name" value="C2.B.4:_PGP_Like"/>
    <property type="match status" value="1"/>
</dbReference>
<dbReference type="GO" id="GO:0005829">
    <property type="term" value="C:cytosol"/>
    <property type="evidence" value="ECO:0007669"/>
    <property type="project" value="TreeGrafter"/>
</dbReference>
<dbReference type="HOGENOM" id="CLU_044146_0_1_9"/>